<name>A0A151RRQ2_CAJCA</name>
<reference evidence="1" key="1">
    <citation type="journal article" date="2012" name="Nat. Biotechnol.">
        <title>Draft genome sequence of pigeonpea (Cajanus cajan), an orphan legume crop of resource-poor farmers.</title>
        <authorList>
            <person name="Varshney R.K."/>
            <person name="Chen W."/>
            <person name="Li Y."/>
            <person name="Bharti A.K."/>
            <person name="Saxena R.K."/>
            <person name="Schlueter J.A."/>
            <person name="Donoghue M.T."/>
            <person name="Azam S."/>
            <person name="Fan G."/>
            <person name="Whaley A.M."/>
            <person name="Farmer A.D."/>
            <person name="Sheridan J."/>
            <person name="Iwata A."/>
            <person name="Tuteja R."/>
            <person name="Penmetsa R.V."/>
            <person name="Wu W."/>
            <person name="Upadhyaya H.D."/>
            <person name="Yang S.P."/>
            <person name="Shah T."/>
            <person name="Saxena K.B."/>
            <person name="Michael T."/>
            <person name="McCombie W.R."/>
            <person name="Yang B."/>
            <person name="Zhang G."/>
            <person name="Yang H."/>
            <person name="Wang J."/>
            <person name="Spillane C."/>
            <person name="Cook D.R."/>
            <person name="May G.D."/>
            <person name="Xu X."/>
            <person name="Jackson S.A."/>
        </authorList>
    </citation>
    <scope>NUCLEOTIDE SEQUENCE [LARGE SCALE GENOMIC DNA]</scope>
</reference>
<dbReference type="Gramene" id="C.cajan_31017.t">
    <property type="protein sequence ID" value="C.cajan_31017.t.cds1"/>
    <property type="gene ID" value="C.cajan_31017"/>
</dbReference>
<dbReference type="Proteomes" id="UP000075243">
    <property type="component" value="Unassembled WGS sequence"/>
</dbReference>
<gene>
    <name evidence="1" type="ORF">KK1_033314</name>
</gene>
<dbReference type="PANTHER" id="PTHR47150:SF7">
    <property type="entry name" value="NUCLEASE"/>
    <property type="match status" value="1"/>
</dbReference>
<organism evidence="1 2">
    <name type="scientific">Cajanus cajan</name>
    <name type="common">Pigeon pea</name>
    <name type="synonym">Cajanus indicus</name>
    <dbReference type="NCBI Taxonomy" id="3821"/>
    <lineage>
        <taxon>Eukaryota</taxon>
        <taxon>Viridiplantae</taxon>
        <taxon>Streptophyta</taxon>
        <taxon>Embryophyta</taxon>
        <taxon>Tracheophyta</taxon>
        <taxon>Spermatophyta</taxon>
        <taxon>Magnoliopsida</taxon>
        <taxon>eudicotyledons</taxon>
        <taxon>Gunneridae</taxon>
        <taxon>Pentapetalae</taxon>
        <taxon>rosids</taxon>
        <taxon>fabids</taxon>
        <taxon>Fabales</taxon>
        <taxon>Fabaceae</taxon>
        <taxon>Papilionoideae</taxon>
        <taxon>50 kb inversion clade</taxon>
        <taxon>NPAAA clade</taxon>
        <taxon>indigoferoid/millettioid clade</taxon>
        <taxon>Phaseoleae</taxon>
        <taxon>Cajanus</taxon>
    </lineage>
</organism>
<sequence length="148" mass="17501">MNRTQYNMGYYLVGGIYPDFATFVKTISMPQGEKRKLFAQQQESMRRDVERGFGVLQSRFAIIRGTTRFWDVAIMKNIIYACIVLYNMIVEDEQDTYQNYIDYDGVDDDMSRSEISIGAHPNFKTTYLQRRADIHDKRIHRQLQADLY</sequence>
<keyword evidence="2" id="KW-1185">Reference proteome</keyword>
<dbReference type="PANTHER" id="PTHR47150">
    <property type="entry name" value="OS12G0169200 PROTEIN"/>
    <property type="match status" value="1"/>
</dbReference>
<accession>A0A151RRQ2</accession>
<dbReference type="OMA" id="QRRADIH"/>
<dbReference type="AlphaFoldDB" id="A0A151RRQ2"/>
<dbReference type="STRING" id="3821.A0A151RRQ2"/>
<protein>
    <recommendedName>
        <fullName evidence="3">DDE Tnp4 domain-containing protein</fullName>
    </recommendedName>
</protein>
<evidence type="ECO:0008006" key="3">
    <source>
        <dbReference type="Google" id="ProtNLM"/>
    </source>
</evidence>
<dbReference type="Pfam" id="PF04827">
    <property type="entry name" value="Plant_tran"/>
    <property type="match status" value="1"/>
</dbReference>
<evidence type="ECO:0000313" key="1">
    <source>
        <dbReference type="EMBL" id="KYP45179.1"/>
    </source>
</evidence>
<proteinExistence type="predicted"/>
<dbReference type="EMBL" id="KQ483600">
    <property type="protein sequence ID" value="KYP45179.1"/>
    <property type="molecule type" value="Genomic_DNA"/>
</dbReference>
<dbReference type="InterPro" id="IPR006912">
    <property type="entry name" value="Harbinger_derived_prot"/>
</dbReference>
<evidence type="ECO:0000313" key="2">
    <source>
        <dbReference type="Proteomes" id="UP000075243"/>
    </source>
</evidence>